<evidence type="ECO:0000256" key="1">
    <source>
        <dbReference type="SAM" id="MobiDB-lite"/>
    </source>
</evidence>
<dbReference type="Proteomes" id="UP000005940">
    <property type="component" value="Chromosome"/>
</dbReference>
<dbReference type="Pfam" id="PF18966">
    <property type="entry name" value="Lipoprotein_23"/>
    <property type="match status" value="1"/>
</dbReference>
<dbReference type="EMBL" id="CP029159">
    <property type="protein sequence ID" value="QKM68307.1"/>
    <property type="molecule type" value="Genomic_DNA"/>
</dbReference>
<name>I2N3G7_STRT9</name>
<dbReference type="InterPro" id="IPR044058">
    <property type="entry name" value="Lipoprotein_23"/>
</dbReference>
<protein>
    <recommendedName>
        <fullName evidence="4">Lipoprotein</fullName>
    </recommendedName>
</protein>
<evidence type="ECO:0008006" key="4">
    <source>
        <dbReference type="Google" id="ProtNLM"/>
    </source>
</evidence>
<evidence type="ECO:0000313" key="2">
    <source>
        <dbReference type="EMBL" id="QKM68307.1"/>
    </source>
</evidence>
<dbReference type="RefSeq" id="WP_006347548.1">
    <property type="nucleotide sequence ID" value="NZ_CP029159.1"/>
</dbReference>
<sequence>MTRHGIRTAFTGGAAVLALLTTGCSDSGSGSNSGSGSGSRPGPDPKIKTQRIGAAGGACDLPFTFDAPADWKVAPASAEAMGGFTMGMAEMVCELDARHAGVSGFVRLWNDPTQSATSRLVLEGFVSESPLKKVRNVEYREVKAGPYPAVEVSYEGDHELWGEGQQERHLAFETAKGFTVIDIDAQHTPAHGELLPEYERIRKTLRES</sequence>
<evidence type="ECO:0000313" key="3">
    <source>
        <dbReference type="Proteomes" id="UP000005940"/>
    </source>
</evidence>
<gene>
    <name evidence="2" type="ORF">STSU_015085</name>
</gene>
<keyword evidence="3" id="KW-1185">Reference proteome</keyword>
<organism evidence="2 3">
    <name type="scientific">Streptomyces tsukubensis (strain DSM 42081 / NBRC 108919 / NRRL 18488 / 9993)</name>
    <dbReference type="NCBI Taxonomy" id="1114943"/>
    <lineage>
        <taxon>Bacteria</taxon>
        <taxon>Bacillati</taxon>
        <taxon>Actinomycetota</taxon>
        <taxon>Actinomycetes</taxon>
        <taxon>Kitasatosporales</taxon>
        <taxon>Streptomycetaceae</taxon>
        <taxon>Streptomyces</taxon>
    </lineage>
</organism>
<reference evidence="2 3" key="1">
    <citation type="journal article" date="2012" name="J. Bacteriol.">
        <title>Draft genome of Streptomyces tsukubaensis NRRL 18488, the producer of the clinically important immunosuppressant tacrolimus (FK506).</title>
        <authorList>
            <person name="Barreiro C."/>
            <person name="Prieto C."/>
            <person name="Sola-Landa A."/>
            <person name="Solera E."/>
            <person name="Martinez-Castro M."/>
            <person name="Perez-Redondo R."/>
            <person name="Garcia-Estrada C."/>
            <person name="Aparicio J.F."/>
            <person name="Fernandez-Martinez L.T."/>
            <person name="Santos-Aberturas J."/>
            <person name="Salehi-Najafabadi Z."/>
            <person name="Rodriguez-Garcia A."/>
            <person name="Tauch A."/>
            <person name="Martin J.F."/>
        </authorList>
    </citation>
    <scope>NUCLEOTIDE SEQUENCE [LARGE SCALE GENOMIC DNA]</scope>
    <source>
        <strain evidence="3">DSM 42081 / NBRC 108919 / NRRL 18488 / 9993</strain>
    </source>
</reference>
<feature type="region of interest" description="Disordered" evidence="1">
    <location>
        <begin position="26"/>
        <end position="46"/>
    </location>
</feature>
<dbReference type="PROSITE" id="PS51257">
    <property type="entry name" value="PROKAR_LIPOPROTEIN"/>
    <property type="match status" value="1"/>
</dbReference>
<dbReference type="AlphaFoldDB" id="I2N3G7"/>
<proteinExistence type="predicted"/>
<accession>I2N3G7</accession>